<comment type="similarity">
    <text evidence="1">Belongs to the multicopper oxidase family.</text>
</comment>
<protein>
    <submittedName>
        <fullName evidence="6">Multicopper oxidase</fullName>
    </submittedName>
</protein>
<name>A0A8J3B387_9ACTN</name>
<dbReference type="PANTHER" id="PTHR48267">
    <property type="entry name" value="CUPREDOXIN SUPERFAMILY PROTEIN"/>
    <property type="match status" value="1"/>
</dbReference>
<evidence type="ECO:0000256" key="2">
    <source>
        <dbReference type="ARBA" id="ARBA00022723"/>
    </source>
</evidence>
<dbReference type="CDD" id="cd13890">
    <property type="entry name" value="CuRO_3_CueO_FtsP"/>
    <property type="match status" value="1"/>
</dbReference>
<dbReference type="EMBL" id="BMQB01000002">
    <property type="protein sequence ID" value="GGJ83785.1"/>
    <property type="molecule type" value="Genomic_DNA"/>
</dbReference>
<sequence>MAIPRAGRLLIGGLAGMLALCGGGAAVGGTLLWNAGVLDTAGKVAFATPLAIPPLAPSRLDGRGRRVFDLTAAPGTHDIGGRAVATWGYNGGYLGPTLRAARGERVLVNVTNRLGEPTTVHWHGMRLPALMDGGPHQPIPPGGTLQPTWRVDQPAATLWYHPHPHGATAPQVYRGLAGLFLLDEPDGPGEPGGPGGAALPGRYGVDDVPVLVTDVNVDGDRLDEDKAAFSDLGILGRQVLANGVAGAYHDVRTEAVRLRLVNASPARSYGFGLADGRPFDLVGTDGGLLAAPDRRTRLRLTPGERAEIVVRLRPGERVVLRSFPPGLHSVPALFDRAHGGHDTLDVLELRAAAALAPSPPLPAALAALPAPDPAGAATRTFRLSGHKINGRKMDPGRLDAEITRGSTEVWAVRNADGVPHSFHVHDVRFRVLDPGDPALAGWKDTVYVPPNRELRLLIRFDGASDPAHPYMFHCHKLAHEDGGMMGQFAVVEPGQRALPPPPLPAAHDH</sequence>
<reference evidence="6" key="1">
    <citation type="journal article" date="2014" name="Int. J. Syst. Evol. Microbiol.">
        <title>Complete genome sequence of Corynebacterium casei LMG S-19264T (=DSM 44701T), isolated from a smear-ripened cheese.</title>
        <authorList>
            <consortium name="US DOE Joint Genome Institute (JGI-PGF)"/>
            <person name="Walter F."/>
            <person name="Albersmeier A."/>
            <person name="Kalinowski J."/>
            <person name="Ruckert C."/>
        </authorList>
    </citation>
    <scope>NUCLEOTIDE SEQUENCE</scope>
    <source>
        <strain evidence="6">JCM 3090</strain>
    </source>
</reference>
<dbReference type="GO" id="GO:0005507">
    <property type="term" value="F:copper ion binding"/>
    <property type="evidence" value="ECO:0007669"/>
    <property type="project" value="InterPro"/>
</dbReference>
<dbReference type="Gene3D" id="2.60.40.420">
    <property type="entry name" value="Cupredoxins - blue copper proteins"/>
    <property type="match status" value="3"/>
</dbReference>
<dbReference type="RefSeq" id="WP_189169021.1">
    <property type="nucleotide sequence ID" value="NZ_BMQB01000002.1"/>
</dbReference>
<dbReference type="InterPro" id="IPR011707">
    <property type="entry name" value="Cu-oxidase-like_N"/>
</dbReference>
<keyword evidence="3" id="KW-0560">Oxidoreductase</keyword>
<keyword evidence="7" id="KW-1185">Reference proteome</keyword>
<dbReference type="InterPro" id="IPR045087">
    <property type="entry name" value="Cu-oxidase_fam"/>
</dbReference>
<proteinExistence type="inferred from homology"/>
<dbReference type="SUPFAM" id="SSF49503">
    <property type="entry name" value="Cupredoxins"/>
    <property type="match status" value="3"/>
</dbReference>
<evidence type="ECO:0000259" key="5">
    <source>
        <dbReference type="Pfam" id="PF07732"/>
    </source>
</evidence>
<dbReference type="CDD" id="cd04232">
    <property type="entry name" value="CuRO_1_CueO_FtsP"/>
    <property type="match status" value="1"/>
</dbReference>
<dbReference type="Proteomes" id="UP000649739">
    <property type="component" value="Unassembled WGS sequence"/>
</dbReference>
<reference evidence="6" key="2">
    <citation type="submission" date="2020-09" db="EMBL/GenBank/DDBJ databases">
        <authorList>
            <person name="Sun Q."/>
            <person name="Ohkuma M."/>
        </authorList>
    </citation>
    <scope>NUCLEOTIDE SEQUENCE</scope>
    <source>
        <strain evidence="6">JCM 3090</strain>
    </source>
</reference>
<dbReference type="PANTHER" id="PTHR48267:SF1">
    <property type="entry name" value="BILIRUBIN OXIDASE"/>
    <property type="match status" value="1"/>
</dbReference>
<evidence type="ECO:0000256" key="1">
    <source>
        <dbReference type="ARBA" id="ARBA00010609"/>
    </source>
</evidence>
<dbReference type="AlphaFoldDB" id="A0A8J3B387"/>
<evidence type="ECO:0000313" key="7">
    <source>
        <dbReference type="Proteomes" id="UP000649739"/>
    </source>
</evidence>
<evidence type="ECO:0000313" key="6">
    <source>
        <dbReference type="EMBL" id="GGJ83785.1"/>
    </source>
</evidence>
<accession>A0A8J3B387</accession>
<dbReference type="InterPro" id="IPR002355">
    <property type="entry name" value="Cu_oxidase_Cu_BS"/>
</dbReference>
<organism evidence="6 7">
    <name type="scientific">Pilimelia anulata</name>
    <dbReference type="NCBI Taxonomy" id="53371"/>
    <lineage>
        <taxon>Bacteria</taxon>
        <taxon>Bacillati</taxon>
        <taxon>Actinomycetota</taxon>
        <taxon>Actinomycetes</taxon>
        <taxon>Micromonosporales</taxon>
        <taxon>Micromonosporaceae</taxon>
        <taxon>Pilimelia</taxon>
    </lineage>
</organism>
<dbReference type="InterPro" id="IPR008972">
    <property type="entry name" value="Cupredoxin"/>
</dbReference>
<feature type="domain" description="Plastocyanin-like" evidence="4">
    <location>
        <begin position="379"/>
        <end position="491"/>
    </location>
</feature>
<gene>
    <name evidence="6" type="ORF">GCM10010123_11850</name>
</gene>
<dbReference type="Pfam" id="PF07731">
    <property type="entry name" value="Cu-oxidase_2"/>
    <property type="match status" value="1"/>
</dbReference>
<dbReference type="PROSITE" id="PS00080">
    <property type="entry name" value="MULTICOPPER_OXIDASE2"/>
    <property type="match status" value="1"/>
</dbReference>
<comment type="caution">
    <text evidence="6">The sequence shown here is derived from an EMBL/GenBank/DDBJ whole genome shotgun (WGS) entry which is preliminary data.</text>
</comment>
<feature type="domain" description="Plastocyanin-like" evidence="5">
    <location>
        <begin position="82"/>
        <end position="185"/>
    </location>
</feature>
<dbReference type="InterPro" id="IPR011706">
    <property type="entry name" value="Cu-oxidase_C"/>
</dbReference>
<dbReference type="Pfam" id="PF07732">
    <property type="entry name" value="Cu-oxidase_3"/>
    <property type="match status" value="1"/>
</dbReference>
<dbReference type="GO" id="GO:0016491">
    <property type="term" value="F:oxidoreductase activity"/>
    <property type="evidence" value="ECO:0007669"/>
    <property type="project" value="UniProtKB-KW"/>
</dbReference>
<evidence type="ECO:0000259" key="4">
    <source>
        <dbReference type="Pfam" id="PF07731"/>
    </source>
</evidence>
<evidence type="ECO:0000256" key="3">
    <source>
        <dbReference type="ARBA" id="ARBA00023002"/>
    </source>
</evidence>
<keyword evidence="2" id="KW-0479">Metal-binding</keyword>